<keyword evidence="2" id="KW-1185">Reference proteome</keyword>
<dbReference type="EMBL" id="MCRM02000006">
    <property type="protein sequence ID" value="PNV75614.1"/>
    <property type="molecule type" value="Genomic_DNA"/>
</dbReference>
<protein>
    <submittedName>
        <fullName evidence="1">Uncharacterized protein</fullName>
    </submittedName>
</protein>
<comment type="caution">
    <text evidence="1">The sequence shown here is derived from an EMBL/GenBank/DDBJ whole genome shotgun (WGS) entry which is preliminary data.</text>
</comment>
<evidence type="ECO:0000313" key="1">
    <source>
        <dbReference type="EMBL" id="PNV75614.1"/>
    </source>
</evidence>
<reference evidence="1" key="1">
    <citation type="submission" date="2018-01" db="EMBL/GenBank/DDBJ databases">
        <title>Genomic characterization of Leptospira inadai serogroup Lyme isolated from captured rat in Brazil and comparative analysis with human reference strain.</title>
        <authorList>
            <person name="Moreno L.Z."/>
            <person name="Loureiro A.P."/>
            <person name="Miraglia F."/>
            <person name="Kremer F.S."/>
            <person name="Eslabao M.R."/>
            <person name="Dellagostin O.A."/>
            <person name="Lilenbaum W."/>
            <person name="Moreno A.M."/>
        </authorList>
    </citation>
    <scope>NUCLEOTIDE SEQUENCE [LARGE SCALE GENOMIC DNA]</scope>
    <source>
        <strain evidence="1">M34/99</strain>
    </source>
</reference>
<dbReference type="Proteomes" id="UP000094669">
    <property type="component" value="Unassembled WGS sequence"/>
</dbReference>
<sequence length="71" mass="8122">MLLISKSKNFKLLIFLIYRIDKYQLLPTAKSDLFRFDALSSPASKSRGFGSYCSDALLICAELSQFYEASW</sequence>
<evidence type="ECO:0000313" key="2">
    <source>
        <dbReference type="Proteomes" id="UP000094669"/>
    </source>
</evidence>
<name>A0ABX4YKC2_9LEPT</name>
<gene>
    <name evidence="1" type="ORF">BES34_008300</name>
</gene>
<organism evidence="1 2">
    <name type="scientific">Leptospira inadai serovar Lyme</name>
    <dbReference type="NCBI Taxonomy" id="293084"/>
    <lineage>
        <taxon>Bacteria</taxon>
        <taxon>Pseudomonadati</taxon>
        <taxon>Spirochaetota</taxon>
        <taxon>Spirochaetia</taxon>
        <taxon>Leptospirales</taxon>
        <taxon>Leptospiraceae</taxon>
        <taxon>Leptospira</taxon>
    </lineage>
</organism>
<accession>A0ABX4YKC2</accession>
<proteinExistence type="predicted"/>